<dbReference type="EMBL" id="QXIT01000086">
    <property type="protein sequence ID" value="RIE07921.1"/>
    <property type="molecule type" value="Genomic_DNA"/>
</dbReference>
<dbReference type="AlphaFoldDB" id="A0A398D9C9"/>
<comment type="caution">
    <text evidence="1">The sequence shown here is derived from an EMBL/GenBank/DDBJ whole genome shotgun (WGS) entry which is preliminary data.</text>
</comment>
<proteinExistence type="predicted"/>
<evidence type="ECO:0000313" key="1">
    <source>
        <dbReference type="EMBL" id="RIE07921.1"/>
    </source>
</evidence>
<protein>
    <recommendedName>
        <fullName evidence="3">Swt1-like HEPN domain-containing protein</fullName>
    </recommendedName>
</protein>
<gene>
    <name evidence="1" type="ORF">SMC6_05085</name>
</gene>
<sequence length="298" mass="34104">MFYALTEDQIRNLCKEKIESLEHWLRRLIDEKLSASHGDYFSYIDGAGNRLIKKGIVDELEERLKKDPTRYSRKIDAVLLSDAIDIICNPQLYSIFAPGLRFAFPEGRDEARTFMYRLLDPRNRLYHSNPISLHEAEQVVCYSTDIIESLKQHYGAIGMQNEYNVPTILKFSDSFGNLYFRNQMQDFLGGVIKDLSNQPTSVLWPGDVLTLEIEVDPAFDPTDYTISWTCSKGFVEPIPNGPKAIIKITTNHVAQQMGITCNIRANNEWHRMLSGEDDVLMVFYKVRPPRVGTTKAAA</sequence>
<reference evidence="1 2" key="1">
    <citation type="submission" date="2018-09" db="EMBL/GenBank/DDBJ databases">
        <title>Discovery and Ecogenomic Context for Candidatus Cryosericales, a Global Caldiserica Order Active in Thawing Permafrost.</title>
        <authorList>
            <person name="Martinez M.A."/>
            <person name="Woodcroft B.J."/>
            <person name="Ignacio Espinoza J.C."/>
            <person name="Zayed A."/>
            <person name="Singleton C.M."/>
            <person name="Boyd J."/>
            <person name="Li Y.-F."/>
            <person name="Purvine S."/>
            <person name="Maughan H."/>
            <person name="Hodgkins S.B."/>
            <person name="Anderson D."/>
            <person name="Sederholm M."/>
            <person name="Temperton B."/>
            <person name="Saleska S.R."/>
            <person name="Tyson G.W."/>
            <person name="Rich V.I."/>
        </authorList>
    </citation>
    <scope>NUCLEOTIDE SEQUENCE [LARGE SCALE GENOMIC DNA]</scope>
    <source>
        <strain evidence="1 2">SMC6</strain>
    </source>
</reference>
<dbReference type="Proteomes" id="UP000266260">
    <property type="component" value="Unassembled WGS sequence"/>
</dbReference>
<keyword evidence="2" id="KW-1185">Reference proteome</keyword>
<evidence type="ECO:0008006" key="3">
    <source>
        <dbReference type="Google" id="ProtNLM"/>
    </source>
</evidence>
<name>A0A398D9C9_9BACT</name>
<dbReference type="RefSeq" id="WP_119175625.1">
    <property type="nucleotide sequence ID" value="NZ_QXIT01000086.1"/>
</dbReference>
<evidence type="ECO:0000313" key="2">
    <source>
        <dbReference type="Proteomes" id="UP000266260"/>
    </source>
</evidence>
<organism evidence="1 2">
    <name type="scientific">Candidatus Cryosericum odellii</name>
    <dbReference type="NCBI Taxonomy" id="2290917"/>
    <lineage>
        <taxon>Bacteria</taxon>
        <taxon>Pseudomonadati</taxon>
        <taxon>Caldisericota/Cryosericota group</taxon>
        <taxon>Candidatus Cryosericota</taxon>
        <taxon>Candidatus Cryosericia</taxon>
        <taxon>Candidatus Cryosericales</taxon>
        <taxon>Candidatus Cryosericaceae</taxon>
        <taxon>Candidatus Cryosericum</taxon>
    </lineage>
</organism>
<accession>A0A398D9C9</accession>